<keyword evidence="1" id="KW-0433">Leucine-rich repeat</keyword>
<protein>
    <recommendedName>
        <fullName evidence="6">Leucine-rich repeat domain-containing protein</fullName>
    </recommendedName>
</protein>
<dbReference type="SUPFAM" id="SSF52058">
    <property type="entry name" value="L domain-like"/>
    <property type="match status" value="1"/>
</dbReference>
<dbReference type="PANTHER" id="PTHR47566:SF1">
    <property type="entry name" value="PROTEIN NUD1"/>
    <property type="match status" value="1"/>
</dbReference>
<proteinExistence type="predicted"/>
<evidence type="ECO:0000313" key="5">
    <source>
        <dbReference type="Proteomes" id="UP000236738"/>
    </source>
</evidence>
<sequence length="238" mass="27514">MKIISTFFLLITTICSAQSIKFENPEFEKLVLTKYPEIDANKNNRIEQNETESLEKLSLMETNLTNANDVKYFKNLTYLSLTINNIEEFIIKDFLKLEKLYIARNKLKKLEISNLPLLNEFACGLNQLKTVKIKNCPNIVSLNIMDNQIKRIDLSQFKKLKYLTIDNNKLENLDLSNNLDLIQITIDDNNIKTIDITKNQNLKMNILYIDDDVKIIGTPEQLSRYKPATKVGPPPPSK</sequence>
<dbReference type="RefSeq" id="WP_103913758.1">
    <property type="nucleotide sequence ID" value="NZ_FNUS01000004.1"/>
</dbReference>
<dbReference type="InterPro" id="IPR052574">
    <property type="entry name" value="CDIRP"/>
</dbReference>
<dbReference type="PROSITE" id="PS51450">
    <property type="entry name" value="LRR"/>
    <property type="match status" value="1"/>
</dbReference>
<gene>
    <name evidence="4" type="ORF">SAMN05421847_1792</name>
</gene>
<evidence type="ECO:0000313" key="4">
    <source>
        <dbReference type="EMBL" id="SEG25427.1"/>
    </source>
</evidence>
<evidence type="ECO:0000256" key="1">
    <source>
        <dbReference type="ARBA" id="ARBA00022614"/>
    </source>
</evidence>
<dbReference type="GO" id="GO:0035591">
    <property type="term" value="F:signaling adaptor activity"/>
    <property type="evidence" value="ECO:0007669"/>
    <property type="project" value="TreeGrafter"/>
</dbReference>
<dbReference type="InterPro" id="IPR001611">
    <property type="entry name" value="Leu-rich_rpt"/>
</dbReference>
<dbReference type="Proteomes" id="UP000236738">
    <property type="component" value="Unassembled WGS sequence"/>
</dbReference>
<feature type="signal peptide" evidence="3">
    <location>
        <begin position="1"/>
        <end position="17"/>
    </location>
</feature>
<evidence type="ECO:0008006" key="6">
    <source>
        <dbReference type="Google" id="ProtNLM"/>
    </source>
</evidence>
<dbReference type="PANTHER" id="PTHR47566">
    <property type="match status" value="1"/>
</dbReference>
<evidence type="ECO:0000256" key="2">
    <source>
        <dbReference type="ARBA" id="ARBA00022737"/>
    </source>
</evidence>
<keyword evidence="5" id="KW-1185">Reference proteome</keyword>
<dbReference type="Gene3D" id="3.80.10.10">
    <property type="entry name" value="Ribonuclease Inhibitor"/>
    <property type="match status" value="1"/>
</dbReference>
<feature type="chain" id="PRO_5009290795" description="Leucine-rich repeat domain-containing protein" evidence="3">
    <location>
        <begin position="18"/>
        <end position="238"/>
    </location>
</feature>
<keyword evidence="2" id="KW-0677">Repeat</keyword>
<dbReference type="OrthoDB" id="1256938at2"/>
<reference evidence="5" key="1">
    <citation type="submission" date="2016-10" db="EMBL/GenBank/DDBJ databases">
        <authorList>
            <person name="Varghese N."/>
            <person name="Submissions S."/>
        </authorList>
    </citation>
    <scope>NUCLEOTIDE SEQUENCE [LARGE SCALE GENOMIC DNA]</scope>
    <source>
        <strain evidence="5">DSM 21580</strain>
    </source>
</reference>
<dbReference type="AlphaFoldDB" id="A0A1H5YPH9"/>
<dbReference type="EMBL" id="FNUS01000004">
    <property type="protein sequence ID" value="SEG25427.1"/>
    <property type="molecule type" value="Genomic_DNA"/>
</dbReference>
<organism evidence="4 5">
    <name type="scientific">Halpernia humi</name>
    <dbReference type="NCBI Taxonomy" id="493375"/>
    <lineage>
        <taxon>Bacteria</taxon>
        <taxon>Pseudomonadati</taxon>
        <taxon>Bacteroidota</taxon>
        <taxon>Flavobacteriia</taxon>
        <taxon>Flavobacteriales</taxon>
        <taxon>Weeksellaceae</taxon>
        <taxon>Chryseobacterium group</taxon>
        <taxon>Halpernia</taxon>
    </lineage>
</organism>
<dbReference type="InterPro" id="IPR032675">
    <property type="entry name" value="LRR_dom_sf"/>
</dbReference>
<name>A0A1H5YPH9_9FLAO</name>
<accession>A0A1H5YPH9</accession>
<evidence type="ECO:0000256" key="3">
    <source>
        <dbReference type="SAM" id="SignalP"/>
    </source>
</evidence>
<keyword evidence="3" id="KW-0732">Signal</keyword>